<dbReference type="HOGENOM" id="CLU_168243_2_0_10"/>
<gene>
    <name evidence="1" type="ORF">AW14_06735</name>
</gene>
<evidence type="ECO:0000313" key="2">
    <source>
        <dbReference type="Proteomes" id="UP000032229"/>
    </source>
</evidence>
<name>A0A0C5WAN9_9FLAO</name>
<organism evidence="1 2">
    <name type="scientific">Siansivirga zeaxanthinifaciens CC-SAMT-1</name>
    <dbReference type="NCBI Taxonomy" id="1454006"/>
    <lineage>
        <taxon>Bacteria</taxon>
        <taxon>Pseudomonadati</taxon>
        <taxon>Bacteroidota</taxon>
        <taxon>Flavobacteriia</taxon>
        <taxon>Flavobacteriales</taxon>
        <taxon>Flavobacteriaceae</taxon>
        <taxon>Siansivirga</taxon>
    </lineage>
</organism>
<reference evidence="1 2" key="1">
    <citation type="submission" date="2014-02" db="EMBL/GenBank/DDBJ databases">
        <authorList>
            <person name="Young C.-C."/>
            <person name="Hameed A."/>
            <person name="Huang H.-C."/>
            <person name="Shahina M."/>
        </authorList>
    </citation>
    <scope>NUCLEOTIDE SEQUENCE [LARGE SCALE GENOMIC DNA]</scope>
    <source>
        <strain evidence="1 2">CC-SAMT-1</strain>
    </source>
</reference>
<dbReference type="InterPro" id="IPR045944">
    <property type="entry name" value="DUF6364"/>
</dbReference>
<protein>
    <recommendedName>
        <fullName evidence="3">Antitoxin</fullName>
    </recommendedName>
</protein>
<dbReference type="EMBL" id="CP007202">
    <property type="protein sequence ID" value="AJR03382.1"/>
    <property type="molecule type" value="Genomic_DNA"/>
</dbReference>
<dbReference type="AlphaFoldDB" id="A0A0C5WAN9"/>
<dbReference type="OrthoDB" id="6198066at2"/>
<evidence type="ECO:0008006" key="3">
    <source>
        <dbReference type="Google" id="ProtNLM"/>
    </source>
</evidence>
<dbReference type="Pfam" id="PF19891">
    <property type="entry name" value="DUF6364"/>
    <property type="match status" value="1"/>
</dbReference>
<accession>A0A0C5WAN9</accession>
<dbReference type="Proteomes" id="UP000032229">
    <property type="component" value="Chromosome"/>
</dbReference>
<dbReference type="RefSeq" id="WP_044638086.1">
    <property type="nucleotide sequence ID" value="NZ_CP007202.1"/>
</dbReference>
<proteinExistence type="predicted"/>
<sequence length="82" mass="9513">MDTKLTLKLNQRIIEKAKEYASDRKMSLSRIVEAYLQSLTTDNDTSEFQISPFVKSISTGTEIPTDLDLKKEYSDFLIEKYK</sequence>
<evidence type="ECO:0000313" key="1">
    <source>
        <dbReference type="EMBL" id="AJR03382.1"/>
    </source>
</evidence>
<dbReference type="STRING" id="1454006.AW14_06735"/>
<dbReference type="KEGG" id="sze:AW14_06735"/>
<keyword evidence="2" id="KW-1185">Reference proteome</keyword>
<dbReference type="PATRIC" id="fig|1454006.5.peg.1323"/>